<keyword evidence="2" id="KW-1185">Reference proteome</keyword>
<gene>
    <name evidence="1" type="ORF">C900_03949</name>
</gene>
<evidence type="ECO:0000313" key="2">
    <source>
        <dbReference type="Proteomes" id="UP000011135"/>
    </source>
</evidence>
<evidence type="ECO:0000313" key="1">
    <source>
        <dbReference type="EMBL" id="ELR70264.1"/>
    </source>
</evidence>
<dbReference type="eggNOG" id="ENOG502ZPTC">
    <property type="taxonomic scope" value="Bacteria"/>
</dbReference>
<sequence>MEIIPTKKTYRPYNSFLFIKSGKAKPYAEVEKIYVNASKTSQRIYTAHTNDSTVFKNIEYDAYIKFSNGTKEYLMTRKDKKKLLSALEELSQALKIPVSDNT</sequence>
<dbReference type="EMBL" id="AMZN01000055">
    <property type="protein sequence ID" value="ELR70264.1"/>
    <property type="molecule type" value="Genomic_DNA"/>
</dbReference>
<dbReference type="Proteomes" id="UP000011135">
    <property type="component" value="Unassembled WGS sequence"/>
</dbReference>
<comment type="caution">
    <text evidence="1">The sequence shown here is derived from an EMBL/GenBank/DDBJ whole genome shotgun (WGS) entry which is preliminary data.</text>
</comment>
<accession>L8JS23</accession>
<dbReference type="AlphaFoldDB" id="L8JS23"/>
<proteinExistence type="predicted"/>
<reference evidence="1 2" key="1">
    <citation type="submission" date="2012-12" db="EMBL/GenBank/DDBJ databases">
        <title>Genome assembly of Fulvivirga imtechensis AK7.</title>
        <authorList>
            <person name="Nupur N."/>
            <person name="Khatri I."/>
            <person name="Kumar R."/>
            <person name="Subramanian S."/>
            <person name="Pinnaka A."/>
        </authorList>
    </citation>
    <scope>NUCLEOTIDE SEQUENCE [LARGE SCALE GENOMIC DNA]</scope>
    <source>
        <strain evidence="1 2">AK7</strain>
    </source>
</reference>
<organism evidence="1 2">
    <name type="scientific">Fulvivirga imtechensis AK7</name>
    <dbReference type="NCBI Taxonomy" id="1237149"/>
    <lineage>
        <taxon>Bacteria</taxon>
        <taxon>Pseudomonadati</taxon>
        <taxon>Bacteroidota</taxon>
        <taxon>Cytophagia</taxon>
        <taxon>Cytophagales</taxon>
        <taxon>Fulvivirgaceae</taxon>
        <taxon>Fulvivirga</taxon>
    </lineage>
</organism>
<protein>
    <submittedName>
        <fullName evidence="1">Uncharacterized protein</fullName>
    </submittedName>
</protein>
<name>L8JS23_9BACT</name>